<accession>A0ABR4XRD0</accession>
<name>A0ABR4XRD0_9LACO</name>
<sequence length="52" mass="6006">MKEKIKVPEKLTKDHYEGILVLSFISVEYINTLINLKLPIVLIDDHSPKNTN</sequence>
<organism evidence="1 2">
    <name type="scientific">Oenococcus alcoholitolerans</name>
    <dbReference type="NCBI Taxonomy" id="931074"/>
    <lineage>
        <taxon>Bacteria</taxon>
        <taxon>Bacillati</taxon>
        <taxon>Bacillota</taxon>
        <taxon>Bacilli</taxon>
        <taxon>Lactobacillales</taxon>
        <taxon>Lactobacillaceae</taxon>
        <taxon>Oenococcus</taxon>
    </lineage>
</organism>
<dbReference type="Proteomes" id="UP000030023">
    <property type="component" value="Unassembled WGS sequence"/>
</dbReference>
<evidence type="ECO:0000313" key="2">
    <source>
        <dbReference type="Proteomes" id="UP000030023"/>
    </source>
</evidence>
<dbReference type="EMBL" id="AXCV01000118">
    <property type="protein sequence ID" value="KGO32035.1"/>
    <property type="molecule type" value="Genomic_DNA"/>
</dbReference>
<keyword evidence="2" id="KW-1185">Reference proteome</keyword>
<evidence type="ECO:0000313" key="1">
    <source>
        <dbReference type="EMBL" id="KGO32035.1"/>
    </source>
</evidence>
<gene>
    <name evidence="1" type="ORF">Q757_03435</name>
</gene>
<proteinExistence type="predicted"/>
<comment type="caution">
    <text evidence="1">The sequence shown here is derived from an EMBL/GenBank/DDBJ whole genome shotgun (WGS) entry which is preliminary data.</text>
</comment>
<reference evidence="1 2" key="1">
    <citation type="journal article" date="2014" name="Antonie Van Leeuwenhoek">
        <title>Oenococcus alcoholitolerans sp. nov., a lactic acid bacteria isolated from cachaca and ethanol fermentation processes.</title>
        <authorList>
            <person name="Badotti F."/>
            <person name="Moreira A.P."/>
            <person name="Tonon L.A."/>
            <person name="de Lucena B.T."/>
            <person name="Gomes Fde C."/>
            <person name="Kruger R."/>
            <person name="Thompson C.C."/>
            <person name="de Morais M.A.Jr."/>
            <person name="Rosa C.A."/>
            <person name="Thompson F.L."/>
        </authorList>
    </citation>
    <scope>NUCLEOTIDE SEQUENCE [LARGE SCALE GENOMIC DNA]</scope>
    <source>
        <strain evidence="1 2">UFRJ-M7.2.18</strain>
    </source>
</reference>
<protein>
    <submittedName>
        <fullName evidence="1">Uncharacterized protein</fullName>
    </submittedName>
</protein>